<keyword evidence="2" id="KW-1185">Reference proteome</keyword>
<gene>
    <name evidence="1" type="ORF">ACFOEJ_14790</name>
</gene>
<comment type="caution">
    <text evidence="1">The sequence shown here is derived from an EMBL/GenBank/DDBJ whole genome shotgun (WGS) entry which is preliminary data.</text>
</comment>
<name>A0ABV7KSA6_PLAOK</name>
<organism evidence="1 2">
    <name type="scientific">Planomicrobium okeanokoites</name>
    <name type="common">Planococcus okeanokoites</name>
    <name type="synonym">Flavobacterium okeanokoites</name>
    <dbReference type="NCBI Taxonomy" id="244"/>
    <lineage>
        <taxon>Bacteria</taxon>
        <taxon>Bacillati</taxon>
        <taxon>Bacillota</taxon>
        <taxon>Bacilli</taxon>
        <taxon>Bacillales</taxon>
        <taxon>Caryophanaceae</taxon>
        <taxon>Planomicrobium</taxon>
    </lineage>
</organism>
<reference evidence="2" key="1">
    <citation type="journal article" date="2019" name="Int. J. Syst. Evol. Microbiol.">
        <title>The Global Catalogue of Microorganisms (GCM) 10K type strain sequencing project: providing services to taxonomists for standard genome sequencing and annotation.</title>
        <authorList>
            <consortium name="The Broad Institute Genomics Platform"/>
            <consortium name="The Broad Institute Genome Sequencing Center for Infectious Disease"/>
            <person name="Wu L."/>
            <person name="Ma J."/>
        </authorList>
    </citation>
    <scope>NUCLEOTIDE SEQUENCE [LARGE SCALE GENOMIC DNA]</scope>
    <source>
        <strain evidence="2">CCM 320</strain>
    </source>
</reference>
<dbReference type="RefSeq" id="WP_117312861.1">
    <property type="nucleotide sequence ID" value="NZ_JBHRUJ010000017.1"/>
</dbReference>
<accession>A0ABV7KSA6</accession>
<evidence type="ECO:0000313" key="2">
    <source>
        <dbReference type="Proteomes" id="UP001595625"/>
    </source>
</evidence>
<evidence type="ECO:0000313" key="1">
    <source>
        <dbReference type="EMBL" id="MFC3212353.1"/>
    </source>
</evidence>
<protein>
    <submittedName>
        <fullName evidence="1">Uncharacterized protein</fullName>
    </submittedName>
</protein>
<proteinExistence type="predicted"/>
<sequence>MTKHETIELKPEAVWQDELAGYTLRNASLGSNDEICLLLANSVPELIDGSFPQSKTTEFIDYKVILFSDGVKTIIPIPRQPWNYHYIQLLGEDQLLLVCARAIKYENGEVDENARIFDTKGNFVRSFCLGDGIEQISASADKKIWTGYFDEGVFGNYGWDDPIGKHGLINWTEFGEVIYTYEQPDKHFIMDCFALNVLSNKEIWFTCGLWDSQIGNRRNGKTTYYMNEEVPNYLSAFAVAGDYLLSDDKARNDGVFHLAERTDAAYHKVNELKFINSAGNQICPVFVSGRGSKLLLQSEYESYSFDLAVYKNKQLPIEDS</sequence>
<dbReference type="EMBL" id="JBHRUJ010000017">
    <property type="protein sequence ID" value="MFC3212353.1"/>
    <property type="molecule type" value="Genomic_DNA"/>
</dbReference>
<dbReference type="Proteomes" id="UP001595625">
    <property type="component" value="Unassembled WGS sequence"/>
</dbReference>